<accession>A0ABX6LVC8</accession>
<evidence type="ECO:0000259" key="1">
    <source>
        <dbReference type="Pfam" id="PF14279"/>
    </source>
</evidence>
<protein>
    <submittedName>
        <fullName evidence="2">HNH endonuclease</fullName>
    </submittedName>
</protein>
<proteinExistence type="predicted"/>
<keyword evidence="2" id="KW-0255">Endonuclease</keyword>
<reference evidence="2 3" key="1">
    <citation type="submission" date="2020-04" db="EMBL/GenBank/DDBJ databases">
        <title>Plant growth promoting and environmental Bacillus: genomic and epigenetic comparison.</title>
        <authorList>
            <person name="Reva O.N."/>
            <person name="Lutz S."/>
            <person name="Ahrens C.H."/>
        </authorList>
    </citation>
    <scope>NUCLEOTIDE SEQUENCE [LARGE SCALE GENOMIC DNA]</scope>
    <source>
        <strain evidence="2 3">UCMB5075</strain>
    </source>
</reference>
<dbReference type="InterPro" id="IPR029471">
    <property type="entry name" value="HNH_5"/>
</dbReference>
<keyword evidence="2" id="KW-0378">Hydrolase</keyword>
<dbReference type="RefSeq" id="WP_168747257.1">
    <property type="nucleotide sequence ID" value="NZ_CP051464.1"/>
</dbReference>
<dbReference type="Pfam" id="PF14279">
    <property type="entry name" value="HNH_5"/>
    <property type="match status" value="1"/>
</dbReference>
<evidence type="ECO:0000313" key="2">
    <source>
        <dbReference type="EMBL" id="QJC95408.1"/>
    </source>
</evidence>
<name>A0ABX6LVC8_BACMO</name>
<sequence>MICYVCQKELSKENETEEHIILNALGGKLKSKKLICISCNSKFGSGIDNKLSSQLQSIATLINVKRDRGKPQNVKAKHGSKEILIEPGGKMKLSRAYHKIDGNVYHIEAPSIGEARKVLLGLKRKHPQLDIDKALENVEPIKDKNVNAKIELNFGGYEISRAFCKMAVNFFIFHGGNPKDIQHLLPFIEGKVKEADVHYFYPRSEVITKGKEEILHSIILKGDKLRKQLYVYIELFNEFKMIVFLSRDYQGEDLYESYHYNLVTNEILEYETDFMITAKEFKKSISKEIDEAKFLERLNYLFQQIRDVNVNRKIHEITTSSMEELIQKFPQEENPEFTEEMINIFTKTVIGKYLSVFQK</sequence>
<feature type="domain" description="HNH endonuclease 5" evidence="1">
    <location>
        <begin position="3"/>
        <end position="55"/>
    </location>
</feature>
<organism evidence="2 3">
    <name type="scientific">Bacillus mojavensis</name>
    <dbReference type="NCBI Taxonomy" id="72360"/>
    <lineage>
        <taxon>Bacteria</taxon>
        <taxon>Bacillati</taxon>
        <taxon>Bacillota</taxon>
        <taxon>Bacilli</taxon>
        <taxon>Bacillales</taxon>
        <taxon>Bacillaceae</taxon>
        <taxon>Bacillus</taxon>
    </lineage>
</organism>
<dbReference type="GeneID" id="76981621"/>
<dbReference type="Proteomes" id="UP000501048">
    <property type="component" value="Chromosome"/>
</dbReference>
<gene>
    <name evidence="2" type="ORF">HC660_09300</name>
</gene>
<dbReference type="EMBL" id="CP051464">
    <property type="protein sequence ID" value="QJC95408.1"/>
    <property type="molecule type" value="Genomic_DNA"/>
</dbReference>
<keyword evidence="2" id="KW-0540">Nuclease</keyword>
<evidence type="ECO:0000313" key="3">
    <source>
        <dbReference type="Proteomes" id="UP000501048"/>
    </source>
</evidence>
<keyword evidence="3" id="KW-1185">Reference proteome</keyword>
<dbReference type="GO" id="GO:0004519">
    <property type="term" value="F:endonuclease activity"/>
    <property type="evidence" value="ECO:0007669"/>
    <property type="project" value="UniProtKB-KW"/>
</dbReference>